<reference evidence="1 2" key="1">
    <citation type="journal article" date="2015" name="Genome Biol. Evol.">
        <title>Comparative Genomics of a Bacterivorous Green Alga Reveals Evolutionary Causalities and Consequences of Phago-Mixotrophic Mode of Nutrition.</title>
        <authorList>
            <person name="Burns J.A."/>
            <person name="Paasch A."/>
            <person name="Narechania A."/>
            <person name="Kim E."/>
        </authorList>
    </citation>
    <scope>NUCLEOTIDE SEQUENCE [LARGE SCALE GENOMIC DNA]</scope>
    <source>
        <strain evidence="1 2">PLY_AMNH</strain>
    </source>
</reference>
<proteinExistence type="predicted"/>
<keyword evidence="2" id="KW-1185">Reference proteome</keyword>
<name>A0AAE0CHW2_9CHLO</name>
<sequence length="181" mass="19984">MSFWSGTYQRRSPPLQGAVNDVSAGRKLQIILERLSPPGKDHGKDAWVRWMHGAIELPEVLRSTWIDADWWDSALPAVAEVVRLSLQYDDFPMAWRDVGGFTILVRLAFVALELVFGVLEANEASADFEDCRHDTLANCDLACAISYPSLETPPSGLPCCPLLAWTPSLPLPAILRNPTPG</sequence>
<organism evidence="1 2">
    <name type="scientific">Cymbomonas tetramitiformis</name>
    <dbReference type="NCBI Taxonomy" id="36881"/>
    <lineage>
        <taxon>Eukaryota</taxon>
        <taxon>Viridiplantae</taxon>
        <taxon>Chlorophyta</taxon>
        <taxon>Pyramimonadophyceae</taxon>
        <taxon>Pyramimonadales</taxon>
        <taxon>Pyramimonadaceae</taxon>
        <taxon>Cymbomonas</taxon>
    </lineage>
</organism>
<accession>A0AAE0CHW2</accession>
<evidence type="ECO:0000313" key="2">
    <source>
        <dbReference type="Proteomes" id="UP001190700"/>
    </source>
</evidence>
<protein>
    <submittedName>
        <fullName evidence="1">Uncharacterized protein</fullName>
    </submittedName>
</protein>
<dbReference type="AlphaFoldDB" id="A0AAE0CHW2"/>
<gene>
    <name evidence="1" type="ORF">CYMTET_36663</name>
</gene>
<comment type="caution">
    <text evidence="1">The sequence shown here is derived from an EMBL/GenBank/DDBJ whole genome shotgun (WGS) entry which is preliminary data.</text>
</comment>
<dbReference type="EMBL" id="LGRX02024131">
    <property type="protein sequence ID" value="KAK3254112.1"/>
    <property type="molecule type" value="Genomic_DNA"/>
</dbReference>
<evidence type="ECO:0000313" key="1">
    <source>
        <dbReference type="EMBL" id="KAK3254112.1"/>
    </source>
</evidence>
<dbReference type="Proteomes" id="UP001190700">
    <property type="component" value="Unassembled WGS sequence"/>
</dbReference>